<gene>
    <name evidence="7" type="ORF">CQW49_18460</name>
</gene>
<feature type="domain" description="HAMP" evidence="6">
    <location>
        <begin position="302"/>
        <end position="344"/>
    </location>
</feature>
<dbReference type="KEGG" id="mtw:CQW49_18460"/>
<dbReference type="GO" id="GO:0004888">
    <property type="term" value="F:transmembrane signaling receptor activity"/>
    <property type="evidence" value="ECO:0007669"/>
    <property type="project" value="InterPro"/>
</dbReference>
<accession>A0A2D2D3R3</accession>
<dbReference type="PROSITE" id="PS50111">
    <property type="entry name" value="CHEMOTAXIS_TRANSDUC_2"/>
    <property type="match status" value="1"/>
</dbReference>
<evidence type="ECO:0000256" key="2">
    <source>
        <dbReference type="ARBA" id="ARBA00022500"/>
    </source>
</evidence>
<evidence type="ECO:0000256" key="3">
    <source>
        <dbReference type="ARBA" id="ARBA00029447"/>
    </source>
</evidence>
<keyword evidence="4" id="KW-0807">Transducer</keyword>
<dbReference type="GO" id="GO:0006935">
    <property type="term" value="P:chemotaxis"/>
    <property type="evidence" value="ECO:0007669"/>
    <property type="project" value="UniProtKB-KW"/>
</dbReference>
<dbReference type="EMBL" id="CP023737">
    <property type="protein sequence ID" value="ATQ69642.1"/>
    <property type="molecule type" value="Genomic_DNA"/>
</dbReference>
<dbReference type="InterPro" id="IPR051310">
    <property type="entry name" value="MCP_chemotaxis"/>
</dbReference>
<sequence>MSLSIARAPTMFAVVTVLVFFVCAAAGRLGHEELRIGGSAYQKAVAAREFVADQRSAPLDLVDAYRDIEQASAGKLDAQEAQSRLLQLRAAFEERKAVWTRPDALPGEIGAELRGPASQEAEAFWREALDAYLPALRRGDAVAASAALQKIETSFTAHRRQSERLVAAGVASARAVEQEAATLRWRIDAASLAGALLIISLVAGEAVFLRRRFAAPLGALADHMTRLARGERVEAAPIGERDDEIGRIGAAAAVFRDVMEKSRLAEARAVEMSAEAAAKSKEKEAGAKWYIENRDFFFSEYTAGMDRLAAGDLEARLEKPFIKDYEALRARFNSAAERMQQAMKGIAATSGAISESTREIARAAEDLSQRNEQQAATLAQTASAVENITETVKRAADSAVEARAIVGATKTGAVTSEKIVGDAIGAMSGIEKSSSQIGQIIGVIDEIAFQTNLLALNAGVEAARAGEAGKGFAVVATEVRALAQRSAEAAKEIKELIAASDAKVKDGVALVAETGSSLRLIVEQVNKIDLVVTDIAVSAEAQSRSLREINTAVQEIDQVTQKNAAMSEETHAASRSLAEDSVELTALVARFRIGEVEIARRDSARPARPAPVRIVSGRGAAAAAARKPEAAADEWAEF</sequence>
<dbReference type="Proteomes" id="UP000230709">
    <property type="component" value="Chromosome"/>
</dbReference>
<reference evidence="8" key="1">
    <citation type="submission" date="2017-10" db="EMBL/GenBank/DDBJ databases">
        <title>Completed PacBio SMRT sequence of Methylosinus trichosporium OB3b reveals presence of a third large plasmid.</title>
        <authorList>
            <person name="Charles T.C."/>
            <person name="Lynch M.D.J."/>
            <person name="Heil J.R."/>
            <person name="Cheng J."/>
        </authorList>
    </citation>
    <scope>NUCLEOTIDE SEQUENCE [LARGE SCALE GENOMIC DNA]</scope>
    <source>
        <strain evidence="8">OB3b</strain>
    </source>
</reference>
<evidence type="ECO:0000313" key="8">
    <source>
        <dbReference type="Proteomes" id="UP000230709"/>
    </source>
</evidence>
<dbReference type="CDD" id="cd11386">
    <property type="entry name" value="MCP_signal"/>
    <property type="match status" value="1"/>
</dbReference>
<keyword evidence="2" id="KW-0145">Chemotaxis</keyword>
<dbReference type="AlphaFoldDB" id="A0A2D2D3R3"/>
<dbReference type="STRING" id="595536.GCA_000178815_01492"/>
<dbReference type="Pfam" id="PF00015">
    <property type="entry name" value="MCPsignal"/>
    <property type="match status" value="1"/>
</dbReference>
<dbReference type="InterPro" id="IPR004089">
    <property type="entry name" value="MCPsignal_dom"/>
</dbReference>
<comment type="subcellular location">
    <subcellularLocation>
        <location evidence="1">Membrane</location>
    </subcellularLocation>
</comment>
<dbReference type="Gene3D" id="6.10.340.10">
    <property type="match status" value="1"/>
</dbReference>
<evidence type="ECO:0000259" key="5">
    <source>
        <dbReference type="PROSITE" id="PS50111"/>
    </source>
</evidence>
<organism evidence="7 8">
    <name type="scientific">Methylosinus trichosporium (strain ATCC 35070 / NCIMB 11131 / UNIQEM 75 / OB3b)</name>
    <dbReference type="NCBI Taxonomy" id="595536"/>
    <lineage>
        <taxon>Bacteria</taxon>
        <taxon>Pseudomonadati</taxon>
        <taxon>Pseudomonadota</taxon>
        <taxon>Alphaproteobacteria</taxon>
        <taxon>Hyphomicrobiales</taxon>
        <taxon>Methylocystaceae</taxon>
        <taxon>Methylosinus</taxon>
    </lineage>
</organism>
<dbReference type="FunFam" id="1.10.287.950:FF:000001">
    <property type="entry name" value="Methyl-accepting chemotaxis sensory transducer"/>
    <property type="match status" value="1"/>
</dbReference>
<dbReference type="PANTHER" id="PTHR43531">
    <property type="entry name" value="PROTEIN ICFG"/>
    <property type="match status" value="1"/>
</dbReference>
<evidence type="ECO:0000256" key="4">
    <source>
        <dbReference type="PROSITE-ProRule" id="PRU00284"/>
    </source>
</evidence>
<dbReference type="PANTHER" id="PTHR43531:SF11">
    <property type="entry name" value="METHYL-ACCEPTING CHEMOTAXIS PROTEIN 3"/>
    <property type="match status" value="1"/>
</dbReference>
<name>A0A2D2D3R3_METT3</name>
<dbReference type="PROSITE" id="PS50885">
    <property type="entry name" value="HAMP"/>
    <property type="match status" value="2"/>
</dbReference>
<dbReference type="Pfam" id="PF00672">
    <property type="entry name" value="HAMP"/>
    <property type="match status" value="1"/>
</dbReference>
<feature type="domain" description="HAMP" evidence="6">
    <location>
        <begin position="211"/>
        <end position="264"/>
    </location>
</feature>
<keyword evidence="8" id="KW-1185">Reference proteome</keyword>
<dbReference type="SUPFAM" id="SSF58104">
    <property type="entry name" value="Methyl-accepting chemotaxis protein (MCP) signaling domain"/>
    <property type="match status" value="1"/>
</dbReference>
<evidence type="ECO:0000256" key="1">
    <source>
        <dbReference type="ARBA" id="ARBA00004370"/>
    </source>
</evidence>
<evidence type="ECO:0000313" key="7">
    <source>
        <dbReference type="EMBL" id="ATQ69642.1"/>
    </source>
</evidence>
<dbReference type="Gene3D" id="1.10.287.950">
    <property type="entry name" value="Methyl-accepting chemotaxis protein"/>
    <property type="match status" value="1"/>
</dbReference>
<dbReference type="GO" id="GO:0016020">
    <property type="term" value="C:membrane"/>
    <property type="evidence" value="ECO:0007669"/>
    <property type="project" value="UniProtKB-SubCell"/>
</dbReference>
<dbReference type="GO" id="GO:0007165">
    <property type="term" value="P:signal transduction"/>
    <property type="evidence" value="ECO:0007669"/>
    <property type="project" value="UniProtKB-KW"/>
</dbReference>
<comment type="similarity">
    <text evidence="3">Belongs to the methyl-accepting chemotaxis (MCP) protein family.</text>
</comment>
<dbReference type="SMART" id="SM00304">
    <property type="entry name" value="HAMP"/>
    <property type="match status" value="2"/>
</dbReference>
<dbReference type="SMART" id="SM00283">
    <property type="entry name" value="MA"/>
    <property type="match status" value="1"/>
</dbReference>
<dbReference type="RefSeq" id="WP_003614313.1">
    <property type="nucleotide sequence ID" value="NZ_ADVE02000001.1"/>
</dbReference>
<dbReference type="InterPro" id="IPR003660">
    <property type="entry name" value="HAMP_dom"/>
</dbReference>
<dbReference type="PRINTS" id="PR00260">
    <property type="entry name" value="CHEMTRNSDUCR"/>
</dbReference>
<evidence type="ECO:0000259" key="6">
    <source>
        <dbReference type="PROSITE" id="PS50885"/>
    </source>
</evidence>
<protein>
    <submittedName>
        <fullName evidence="7">Methyl-accepting chemotaxis protein</fullName>
    </submittedName>
</protein>
<dbReference type="InterPro" id="IPR004090">
    <property type="entry name" value="Chemotax_Me-accpt_rcpt"/>
</dbReference>
<proteinExistence type="inferred from homology"/>
<feature type="domain" description="Methyl-accepting transducer" evidence="5">
    <location>
        <begin position="349"/>
        <end position="578"/>
    </location>
</feature>